<keyword evidence="2" id="KW-1185">Reference proteome</keyword>
<dbReference type="InterPro" id="IPR023214">
    <property type="entry name" value="HAD_sf"/>
</dbReference>
<dbReference type="SFLD" id="SFLDG01135">
    <property type="entry name" value="C1.5.6:_HAD__Beta-PGM__Phospha"/>
    <property type="match status" value="1"/>
</dbReference>
<dbReference type="InterPro" id="IPR036412">
    <property type="entry name" value="HAD-like_sf"/>
</dbReference>
<dbReference type="Gene3D" id="3.40.50.1000">
    <property type="entry name" value="HAD superfamily/HAD-like"/>
    <property type="match status" value="1"/>
</dbReference>
<dbReference type="PRINTS" id="PR00413">
    <property type="entry name" value="HADHALOGNASE"/>
</dbReference>
<dbReference type="AlphaFoldDB" id="A0A8J7I1Z7"/>
<dbReference type="PANTHER" id="PTHR18901:SF38">
    <property type="entry name" value="PSEUDOURIDINE-5'-PHOSPHATASE"/>
    <property type="match status" value="1"/>
</dbReference>
<evidence type="ECO:0000313" key="1">
    <source>
        <dbReference type="EMBL" id="MBH8574514.1"/>
    </source>
</evidence>
<evidence type="ECO:0000313" key="2">
    <source>
        <dbReference type="Proteomes" id="UP000662314"/>
    </source>
</evidence>
<dbReference type="EMBL" id="JAECZA010000076">
    <property type="protein sequence ID" value="MBH8574514.1"/>
    <property type="molecule type" value="Genomic_DNA"/>
</dbReference>
<name>A0A8J7I1Z7_9NOST</name>
<dbReference type="RefSeq" id="WP_214433322.1">
    <property type="nucleotide sequence ID" value="NZ_CAWPUQ010000313.1"/>
</dbReference>
<sequence length="240" mass="27078">MLSSLNKGLSVPPSIQAAIFDMDGLLFDTESIARWAWKQALANHGYMMNDELYKEFIGRDLSWREKILKKRYGENFPFESVTAQRIKIGDEREMREGLPTKAGVLDLLNRLSSLGITIGLATGTSRTRTIRRLTNAAIYQYFTTIVTSEDVAQGKPAPDIFLEVSRRINIVPWQCVVFEDSSVGVEAAFRAGMYTIMVPDIEQPSSEIKSLAYRVLNSLEEVSELIEELFSEVIKKQVSN</sequence>
<dbReference type="InterPro" id="IPR023198">
    <property type="entry name" value="PGP-like_dom2"/>
</dbReference>
<reference evidence="1 2" key="1">
    <citation type="journal article" date="2021" name="Int. J. Syst. Evol. Microbiol.">
        <title>Amazonocrinis nigriterrae gen. nov., sp. nov., Atlanticothrix silvestris gen. nov., sp. nov. and Dendronalium phyllosphericum gen. nov., sp. nov., nostocacean cyanobacteria from Brazilian environments.</title>
        <authorList>
            <person name="Alvarenga D.O."/>
            <person name="Andreote A.P.D."/>
            <person name="Branco L.H.Z."/>
            <person name="Delbaje E."/>
            <person name="Cruz R.B."/>
            <person name="Varani A.M."/>
            <person name="Fiore M.F."/>
        </authorList>
    </citation>
    <scope>NUCLEOTIDE SEQUENCE [LARGE SCALE GENOMIC DNA]</scope>
    <source>
        <strain evidence="1 2">CENA369</strain>
    </source>
</reference>
<dbReference type="SUPFAM" id="SSF56784">
    <property type="entry name" value="HAD-like"/>
    <property type="match status" value="1"/>
</dbReference>
<accession>A0A8J7I1Z7</accession>
<dbReference type="InterPro" id="IPR006439">
    <property type="entry name" value="HAD-SF_hydro_IA"/>
</dbReference>
<dbReference type="SFLD" id="SFLDG01129">
    <property type="entry name" value="C1.5:_HAD__Beta-PGM__Phosphata"/>
    <property type="match status" value="1"/>
</dbReference>
<dbReference type="InterPro" id="IPR041492">
    <property type="entry name" value="HAD_2"/>
</dbReference>
<protein>
    <submittedName>
        <fullName evidence="1">HAD family phosphatase</fullName>
    </submittedName>
</protein>
<dbReference type="Pfam" id="PF13419">
    <property type="entry name" value="HAD_2"/>
    <property type="match status" value="1"/>
</dbReference>
<organism evidence="1 2">
    <name type="scientific">Dendronalium phyllosphericum CENA369</name>
    <dbReference type="NCBI Taxonomy" id="1725256"/>
    <lineage>
        <taxon>Bacteria</taxon>
        <taxon>Bacillati</taxon>
        <taxon>Cyanobacteriota</taxon>
        <taxon>Cyanophyceae</taxon>
        <taxon>Nostocales</taxon>
        <taxon>Nostocaceae</taxon>
        <taxon>Dendronalium</taxon>
        <taxon>Dendronalium phyllosphericum</taxon>
    </lineage>
</organism>
<dbReference type="SFLD" id="SFLDS00003">
    <property type="entry name" value="Haloacid_Dehalogenase"/>
    <property type="match status" value="1"/>
</dbReference>
<dbReference type="Gene3D" id="1.10.150.240">
    <property type="entry name" value="Putative phosphatase, domain 2"/>
    <property type="match status" value="1"/>
</dbReference>
<proteinExistence type="predicted"/>
<dbReference type="CDD" id="cd07505">
    <property type="entry name" value="HAD_BPGM-like"/>
    <property type="match status" value="1"/>
</dbReference>
<gene>
    <name evidence="1" type="ORF">I8752_16085</name>
</gene>
<dbReference type="Proteomes" id="UP000662314">
    <property type="component" value="Unassembled WGS sequence"/>
</dbReference>
<dbReference type="PANTHER" id="PTHR18901">
    <property type="entry name" value="2-DEOXYGLUCOSE-6-PHOSPHATE PHOSPHATASE 2"/>
    <property type="match status" value="1"/>
</dbReference>
<dbReference type="NCBIfam" id="TIGR01509">
    <property type="entry name" value="HAD-SF-IA-v3"/>
    <property type="match status" value="1"/>
</dbReference>
<comment type="caution">
    <text evidence="1">The sequence shown here is derived from an EMBL/GenBank/DDBJ whole genome shotgun (WGS) entry which is preliminary data.</text>
</comment>